<reference evidence="2" key="1">
    <citation type="journal article" date="2024" name="Int. J. Syst. Evol. Microbiol.">
        <title>Methylomarinovum tepidoasis sp. nov., a moderately thermophilic methanotroph of the family Methylothermaceae isolated from a deep-sea hydrothermal field.</title>
        <authorList>
            <person name="Hirayama H."/>
            <person name="Takaki Y."/>
            <person name="Abe M."/>
            <person name="Miyazaki M."/>
            <person name="Uematsu K."/>
            <person name="Matsui Y."/>
            <person name="Takai K."/>
        </authorList>
    </citation>
    <scope>NUCLEOTIDE SEQUENCE [LARGE SCALE GENOMIC DNA]</scope>
    <source>
        <strain evidence="2">IT-9</strain>
    </source>
</reference>
<name>A0AAU9C1C6_9GAMM</name>
<evidence type="ECO:0000313" key="1">
    <source>
        <dbReference type="EMBL" id="BCX82510.1"/>
    </source>
</evidence>
<dbReference type="KEGG" id="mcau:MIT9_P2096"/>
<evidence type="ECO:0008006" key="3">
    <source>
        <dbReference type="Google" id="ProtNLM"/>
    </source>
</evidence>
<keyword evidence="2" id="KW-1185">Reference proteome</keyword>
<gene>
    <name evidence="1" type="ORF">MIT9_P2096</name>
</gene>
<evidence type="ECO:0000313" key="2">
    <source>
        <dbReference type="Proteomes" id="UP001321825"/>
    </source>
</evidence>
<dbReference type="Proteomes" id="UP001321825">
    <property type="component" value="Chromosome"/>
</dbReference>
<dbReference type="AlphaFoldDB" id="A0AAU9C1C6"/>
<accession>A0AAU9C1C6</accession>
<dbReference type="EMBL" id="AP024714">
    <property type="protein sequence ID" value="BCX82510.1"/>
    <property type="molecule type" value="Genomic_DNA"/>
</dbReference>
<protein>
    <recommendedName>
        <fullName evidence="3">Peptidase C-terminal archaeal/bacterial domain-containing protein</fullName>
    </recommendedName>
</protein>
<sequence length="422" mass="45833">MLTAIREVEPNDHLLAAMPIEAGAVTGQLSSASDQDWFRLRTTAADVLVNLEVPAAPGGGSWQLKLMDAGGNVLSSWQTLTEGVLRASARLAWADTYYLSVTAAGDGATQEAYVFSLTGESLGDPGIRNPLANFHDVEVESNDTPDQANPLAAAAAMRGQLLSDDVDWFRFEVAEPGDDIAFLELCPQGGPCVSDEGSSWVALVFDGAKLTPEMLGQPGVCMDGDNAIQTLHLYAQADSGVFGEALIASIDPSFGGNNQLELGFHQPGTYYLAILTRLERTDDGKVKCTQLFSDDMYQFNFALRGLAPLTEDNAMIATLQGEELSVPVIQVGERLYSARLQRRIDQDGQMRFELIEAVPLKSALERLDYEPLTGRRTWTTLEGDIAHIPLVEFNGRYYAADLQISQEGGKTVLRVLRANRLD</sequence>
<proteinExistence type="predicted"/>
<organism evidence="1 2">
    <name type="scientific">Methylomarinovum caldicuralii</name>
    <dbReference type="NCBI Taxonomy" id="438856"/>
    <lineage>
        <taxon>Bacteria</taxon>
        <taxon>Pseudomonadati</taxon>
        <taxon>Pseudomonadota</taxon>
        <taxon>Gammaproteobacteria</taxon>
        <taxon>Methylococcales</taxon>
        <taxon>Methylothermaceae</taxon>
        <taxon>Methylomarinovum</taxon>
    </lineage>
</organism>
<dbReference type="Gene3D" id="2.60.120.380">
    <property type="match status" value="2"/>
</dbReference>